<keyword evidence="10 14" id="KW-0067">ATP-binding</keyword>
<keyword evidence="17" id="KW-1185">Reference proteome</keyword>
<feature type="binding site" evidence="14">
    <location>
        <position position="395"/>
    </location>
    <ligand>
        <name>ATP</name>
        <dbReference type="ChEBI" id="CHEBI:30616"/>
    </ligand>
</feature>
<accession>A0A8J4X7G3</accession>
<evidence type="ECO:0000256" key="7">
    <source>
        <dbReference type="ARBA" id="ARBA00022741"/>
    </source>
</evidence>
<dbReference type="PANTHER" id="PTHR22984:SF11">
    <property type="entry name" value="AURORA KINASE-RELATED"/>
    <property type="match status" value="1"/>
</dbReference>
<evidence type="ECO:0000256" key="11">
    <source>
        <dbReference type="ARBA" id="ARBA00022892"/>
    </source>
</evidence>
<dbReference type="OrthoDB" id="5951403at2759"/>
<evidence type="ECO:0000256" key="14">
    <source>
        <dbReference type="PROSITE-ProRule" id="PRU10141"/>
    </source>
</evidence>
<comment type="catalytic activity">
    <reaction evidence="13">
        <text>L-seryl-[protein] + ATP = O-phospho-L-seryl-[protein] + ADP + H(+)</text>
        <dbReference type="Rhea" id="RHEA:17989"/>
        <dbReference type="Rhea" id="RHEA-COMP:9863"/>
        <dbReference type="Rhea" id="RHEA-COMP:11604"/>
        <dbReference type="ChEBI" id="CHEBI:15378"/>
        <dbReference type="ChEBI" id="CHEBI:29999"/>
        <dbReference type="ChEBI" id="CHEBI:30616"/>
        <dbReference type="ChEBI" id="CHEBI:83421"/>
        <dbReference type="ChEBI" id="CHEBI:456216"/>
        <dbReference type="EC" id="2.7.11.1"/>
    </reaction>
</comment>
<dbReference type="InterPro" id="IPR000719">
    <property type="entry name" value="Prot_kinase_dom"/>
</dbReference>
<keyword evidence="11" id="KW-0931">ER-Golgi transport</keyword>
<dbReference type="PROSITE" id="PS50011">
    <property type="entry name" value="PROTEIN_KINASE_DOM"/>
    <property type="match status" value="2"/>
</dbReference>
<feature type="non-terminal residue" evidence="16">
    <location>
        <position position="1"/>
    </location>
</feature>
<sequence length="1243" mass="143233">VSTHRENITDITMINVDCKLSLEATLEPRVLGPSGPVKNILVRPPELLEEEPKFPGPLLRNKINQKGLFLFIRWNAKECLKQIDEEDEMEAYFFWRIMELFCRRKKKVMMCEVASLLINANRVIKKKLPKEIVTKKWKEWVFPLTKLLFSSAPHEEHRKAVIKMGDDLASRDLIYAAHICYVVAKVDLGSRSRFELIGCRSLPFGLIILDDAIKRTETYEHVLWLTSGLPQPSFQIFKLCHAIRLTYLELNEIDFPDDVLKYCRSIAGAAVVFPDRFNRSFLQRLMLLSYQLLDKGEEHEWLRELEELHRAKLAKATEQDVPYAVQDVVSEVKDAEYCPIAGHILRNGDNLYYIEQVFDERYEMGEILGKGGFGSVYTGVRKEDGKQVAIKLVRKDEKIIAIAIPGETEKLPVEVALMKMVSAPPRCSNVLQLLEWFDFGNLYAIILEMPAPCQNLYDFMVHRGGFLPEAQSRDVMLQVVRASRHCCDRGILHRDIKVQNLLINTDTLQVKLIDFGCGDLLKDTPYKSYIGTAHFMPPEWVTDGEYMGIPATVWGMGILLYYLVTGEYPFKTKKDLDHGCLELGPDISRECFELIMWCLELNPDMRPTFEHLLRHEWFAQADMVKPKVEREPSPEVEPQAPSPCTPGKDTVHLSEVFEEEPEFPGPLISNETNQEALIRFIRWKAQKCLENIVKYNQVETYLYWRIMELFCRRNNKKVMMCEVGRILIEGYKLLAKNLKHESPKEWKEWCLRLTQLLFSSAPSEEHREAVIMLGDDFASRKFLYAAHICYVVAKVELGSRSQFELIGCHSVPFGVKVLDEAVKKTETYEYVLWLTSGLLQPSFQHFKLCYANRLAHLELSENDTSNTGHKYYESMASAAISFPDRFKRSFLKRLILGCKALRDENAEPEPEPEWLLQLEELHRTQTNKLNADEKAEPEQDISSPRHDMVSEIQDKTPTLQSPGVEQDIHTKDVLLSRYSLGELLGKGGYGSVFSGIRKEDGKQVAIKIVTKNKYTDTITTPGETQEIPLEVALMKIVSKPPRCNNVIELLEWFDLSSQYVMILERPVPCQDLSDFLDAQDDRMSEAQTRDVMLQLIKAVRHCCNRDVLHRDIKVENILINTETLQIKLIDFSCGILMKDSPEDIFLASPFYTPPEYTISEEYHGISATVWSLGIFLFNLLTGYYPFETNDVFECACLDLSADVSRECIEVIMWCLELSPDTRPSFDDLLRHEWFTEAFLDKEQ</sequence>
<evidence type="ECO:0000256" key="9">
    <source>
        <dbReference type="ARBA" id="ARBA00022824"/>
    </source>
</evidence>
<dbReference type="GO" id="GO:0043066">
    <property type="term" value="P:negative regulation of apoptotic process"/>
    <property type="evidence" value="ECO:0007669"/>
    <property type="project" value="TreeGrafter"/>
</dbReference>
<keyword evidence="8 16" id="KW-0418">Kinase</keyword>
<evidence type="ECO:0000313" key="17">
    <source>
        <dbReference type="Proteomes" id="UP000727407"/>
    </source>
</evidence>
<dbReference type="Pfam" id="PF00069">
    <property type="entry name" value="Pkinase"/>
    <property type="match status" value="2"/>
</dbReference>
<evidence type="ECO:0000256" key="6">
    <source>
        <dbReference type="ARBA" id="ARBA00022679"/>
    </source>
</evidence>
<dbReference type="SMART" id="SM00220">
    <property type="entry name" value="S_TKc"/>
    <property type="match status" value="2"/>
</dbReference>
<dbReference type="InterPro" id="IPR051138">
    <property type="entry name" value="PIM_Ser/Thr_kinase"/>
</dbReference>
<dbReference type="PANTHER" id="PTHR22984">
    <property type="entry name" value="SERINE/THREONINE-PROTEIN KINASE PIM"/>
    <property type="match status" value="1"/>
</dbReference>
<dbReference type="InterPro" id="IPR024298">
    <property type="entry name" value="Sec16_Sec23-bd"/>
</dbReference>
<dbReference type="FunFam" id="3.30.200.20:FF:000246">
    <property type="entry name" value="Pim proto-oncogene, serine/threonine kinase,-related 152"/>
    <property type="match status" value="2"/>
</dbReference>
<comment type="caution">
    <text evidence="16">The sequence shown here is derived from an EMBL/GenBank/DDBJ whole genome shotgun (WGS) entry which is preliminary data.</text>
</comment>
<evidence type="ECO:0000256" key="5">
    <source>
        <dbReference type="ARBA" id="ARBA00022527"/>
    </source>
</evidence>
<reference evidence="16" key="1">
    <citation type="submission" date="2020-07" db="EMBL/GenBank/DDBJ databases">
        <title>Clarias magur genome sequencing, assembly and annotation.</title>
        <authorList>
            <person name="Kushwaha B."/>
            <person name="Kumar R."/>
            <person name="Das P."/>
            <person name="Joshi C.G."/>
            <person name="Kumar D."/>
            <person name="Nagpure N.S."/>
            <person name="Pandey M."/>
            <person name="Agarwal S."/>
            <person name="Srivastava S."/>
            <person name="Singh M."/>
            <person name="Sahoo L."/>
            <person name="Jayasankar P."/>
            <person name="Meher P.K."/>
            <person name="Koringa P.G."/>
            <person name="Iquebal M.A."/>
            <person name="Das S.P."/>
            <person name="Bit A."/>
            <person name="Patnaik S."/>
            <person name="Patel N."/>
            <person name="Shah T.M."/>
            <person name="Hinsu A."/>
            <person name="Jena J.K."/>
        </authorList>
    </citation>
    <scope>NUCLEOTIDE SEQUENCE</scope>
    <source>
        <strain evidence="16">CIFAMagur01</strain>
        <tissue evidence="16">Testis</tissue>
    </source>
</reference>
<name>A0A8J4X7G3_CLAMG</name>
<dbReference type="EMBL" id="QNUK01000283">
    <property type="protein sequence ID" value="KAF5896268.1"/>
    <property type="molecule type" value="Genomic_DNA"/>
</dbReference>
<keyword evidence="5" id="KW-0723">Serine/threonine-protein kinase</keyword>
<dbReference type="InterPro" id="IPR011009">
    <property type="entry name" value="Kinase-like_dom_sf"/>
</dbReference>
<evidence type="ECO:0000256" key="13">
    <source>
        <dbReference type="ARBA" id="ARBA00048679"/>
    </source>
</evidence>
<dbReference type="Pfam" id="PF12931">
    <property type="entry name" value="TPR_Sec16"/>
    <property type="match status" value="2"/>
</dbReference>
<keyword evidence="6" id="KW-0808">Transferase</keyword>
<comment type="similarity">
    <text evidence="2">Belongs to the protein kinase superfamily. CAMK Ser/Thr protein kinase family. PIM subfamily.</text>
</comment>
<evidence type="ECO:0000256" key="4">
    <source>
        <dbReference type="ARBA" id="ARBA00022448"/>
    </source>
</evidence>
<dbReference type="EC" id="2.7.11.1" evidence="3"/>
<dbReference type="GO" id="GO:0005783">
    <property type="term" value="C:endoplasmic reticulum"/>
    <property type="evidence" value="ECO:0007669"/>
    <property type="project" value="UniProtKB-SubCell"/>
</dbReference>
<keyword evidence="9" id="KW-0256">Endoplasmic reticulum</keyword>
<dbReference type="FunFam" id="1.10.510.10:FF:000649">
    <property type="entry name" value="Si:dkey-34d22.3"/>
    <property type="match status" value="2"/>
</dbReference>
<protein>
    <recommendedName>
        <fullName evidence="3">non-specific serine/threonine protein kinase</fullName>
        <ecNumber evidence="3">2.7.11.1</ecNumber>
    </recommendedName>
</protein>
<dbReference type="InterPro" id="IPR017441">
    <property type="entry name" value="Protein_kinase_ATP_BS"/>
</dbReference>
<evidence type="ECO:0000259" key="15">
    <source>
        <dbReference type="PROSITE" id="PS50011"/>
    </source>
</evidence>
<evidence type="ECO:0000256" key="12">
    <source>
        <dbReference type="ARBA" id="ARBA00047899"/>
    </source>
</evidence>
<dbReference type="GO" id="GO:0004674">
    <property type="term" value="F:protein serine/threonine kinase activity"/>
    <property type="evidence" value="ECO:0007669"/>
    <property type="project" value="UniProtKB-KW"/>
</dbReference>
<dbReference type="PROSITE" id="PS00107">
    <property type="entry name" value="PROTEIN_KINASE_ATP"/>
    <property type="match status" value="2"/>
</dbReference>
<feature type="binding site" evidence="14">
    <location>
        <position position="1007"/>
    </location>
    <ligand>
        <name>ATP</name>
        <dbReference type="ChEBI" id="CHEBI:30616"/>
    </ligand>
</feature>
<dbReference type="Proteomes" id="UP000727407">
    <property type="component" value="Unassembled WGS sequence"/>
</dbReference>
<evidence type="ECO:0000256" key="3">
    <source>
        <dbReference type="ARBA" id="ARBA00012513"/>
    </source>
</evidence>
<dbReference type="Gene3D" id="1.10.510.10">
    <property type="entry name" value="Transferase(Phosphotransferase) domain 1"/>
    <property type="match status" value="2"/>
</dbReference>
<dbReference type="GO" id="GO:0016192">
    <property type="term" value="P:vesicle-mediated transport"/>
    <property type="evidence" value="ECO:0007669"/>
    <property type="project" value="UniProtKB-KW"/>
</dbReference>
<dbReference type="AlphaFoldDB" id="A0A8J4X7G3"/>
<gene>
    <name evidence="16" type="ORF">DAT39_014022</name>
</gene>
<evidence type="ECO:0000256" key="2">
    <source>
        <dbReference type="ARBA" id="ARBA00005505"/>
    </source>
</evidence>
<keyword evidence="4" id="KW-0813">Transport</keyword>
<proteinExistence type="inferred from homology"/>
<evidence type="ECO:0000313" key="16">
    <source>
        <dbReference type="EMBL" id="KAF5896268.1"/>
    </source>
</evidence>
<dbReference type="PROSITE" id="PS00108">
    <property type="entry name" value="PROTEIN_KINASE_ST"/>
    <property type="match status" value="2"/>
</dbReference>
<dbReference type="Gene3D" id="3.30.200.20">
    <property type="entry name" value="Phosphorylase Kinase, domain 1"/>
    <property type="match status" value="2"/>
</dbReference>
<evidence type="ECO:0000256" key="8">
    <source>
        <dbReference type="ARBA" id="ARBA00022777"/>
    </source>
</evidence>
<comment type="catalytic activity">
    <reaction evidence="12">
        <text>L-threonyl-[protein] + ATP = O-phospho-L-threonyl-[protein] + ADP + H(+)</text>
        <dbReference type="Rhea" id="RHEA:46608"/>
        <dbReference type="Rhea" id="RHEA-COMP:11060"/>
        <dbReference type="Rhea" id="RHEA-COMP:11605"/>
        <dbReference type="ChEBI" id="CHEBI:15378"/>
        <dbReference type="ChEBI" id="CHEBI:30013"/>
        <dbReference type="ChEBI" id="CHEBI:30616"/>
        <dbReference type="ChEBI" id="CHEBI:61977"/>
        <dbReference type="ChEBI" id="CHEBI:456216"/>
        <dbReference type="EC" id="2.7.11.1"/>
    </reaction>
</comment>
<feature type="domain" description="Protein kinase" evidence="15">
    <location>
        <begin position="978"/>
        <end position="1234"/>
    </location>
</feature>
<feature type="domain" description="Protein kinase" evidence="15">
    <location>
        <begin position="362"/>
        <end position="618"/>
    </location>
</feature>
<dbReference type="InterPro" id="IPR008271">
    <property type="entry name" value="Ser/Thr_kinase_AS"/>
</dbReference>
<evidence type="ECO:0000256" key="1">
    <source>
        <dbReference type="ARBA" id="ARBA00004240"/>
    </source>
</evidence>
<organism evidence="16 17">
    <name type="scientific">Clarias magur</name>
    <name type="common">Asian catfish</name>
    <name type="synonym">Macropteronotus magur</name>
    <dbReference type="NCBI Taxonomy" id="1594786"/>
    <lineage>
        <taxon>Eukaryota</taxon>
        <taxon>Metazoa</taxon>
        <taxon>Chordata</taxon>
        <taxon>Craniata</taxon>
        <taxon>Vertebrata</taxon>
        <taxon>Euteleostomi</taxon>
        <taxon>Actinopterygii</taxon>
        <taxon>Neopterygii</taxon>
        <taxon>Teleostei</taxon>
        <taxon>Ostariophysi</taxon>
        <taxon>Siluriformes</taxon>
        <taxon>Clariidae</taxon>
        <taxon>Clarias</taxon>
    </lineage>
</organism>
<comment type="subcellular location">
    <subcellularLocation>
        <location evidence="1">Endoplasmic reticulum</location>
    </subcellularLocation>
</comment>
<evidence type="ECO:0000256" key="10">
    <source>
        <dbReference type="ARBA" id="ARBA00022840"/>
    </source>
</evidence>
<feature type="non-terminal residue" evidence="16">
    <location>
        <position position="1243"/>
    </location>
</feature>
<keyword evidence="7 14" id="KW-0547">Nucleotide-binding</keyword>
<dbReference type="GO" id="GO:0005524">
    <property type="term" value="F:ATP binding"/>
    <property type="evidence" value="ECO:0007669"/>
    <property type="project" value="UniProtKB-UniRule"/>
</dbReference>
<dbReference type="GO" id="GO:0007346">
    <property type="term" value="P:regulation of mitotic cell cycle"/>
    <property type="evidence" value="ECO:0007669"/>
    <property type="project" value="TreeGrafter"/>
</dbReference>
<dbReference type="SUPFAM" id="SSF56112">
    <property type="entry name" value="Protein kinase-like (PK-like)"/>
    <property type="match status" value="2"/>
</dbReference>